<feature type="transmembrane region" description="Helical" evidence="2">
    <location>
        <begin position="238"/>
        <end position="260"/>
    </location>
</feature>
<keyword evidence="2" id="KW-0812">Transmembrane</keyword>
<evidence type="ECO:0000256" key="1">
    <source>
        <dbReference type="SAM" id="MobiDB-lite"/>
    </source>
</evidence>
<evidence type="ECO:0000256" key="2">
    <source>
        <dbReference type="SAM" id="Phobius"/>
    </source>
</evidence>
<dbReference type="EMBL" id="BDGI01000132">
    <property type="protein sequence ID" value="GAV29688.1"/>
    <property type="molecule type" value="Genomic_DNA"/>
</dbReference>
<comment type="caution">
    <text evidence="3">The sequence shown here is derived from an EMBL/GenBank/DDBJ whole genome shotgun (WGS) entry which is preliminary data.</text>
</comment>
<reference evidence="3 4" key="1">
    <citation type="submission" date="2016-08" db="EMBL/GenBank/DDBJ databases">
        <title>Whole genome shotgun sequence of Pichia membranifaciens KS47-1.</title>
        <authorList>
            <person name="Konishi M."/>
            <person name="Ishida M."/>
            <person name="Arakawa T."/>
            <person name="Kato Y."/>
            <person name="Horiuchi J."/>
        </authorList>
    </citation>
    <scope>NUCLEOTIDE SEQUENCE [LARGE SCALE GENOMIC DNA]</scope>
    <source>
        <strain evidence="3 4">KS47-1</strain>
    </source>
</reference>
<keyword evidence="2" id="KW-0472">Membrane</keyword>
<proteinExistence type="predicted"/>
<dbReference type="AlphaFoldDB" id="A0A1Q2YJF8"/>
<organism evidence="3 4">
    <name type="scientific">Pichia membranifaciens</name>
    <dbReference type="NCBI Taxonomy" id="4926"/>
    <lineage>
        <taxon>Eukaryota</taxon>
        <taxon>Fungi</taxon>
        <taxon>Dikarya</taxon>
        <taxon>Ascomycota</taxon>
        <taxon>Saccharomycotina</taxon>
        <taxon>Pichiomycetes</taxon>
        <taxon>Pichiales</taxon>
        <taxon>Pichiaceae</taxon>
        <taxon>Pichia</taxon>
    </lineage>
</organism>
<protein>
    <submittedName>
        <fullName evidence="3">Uncharacterized protein</fullName>
    </submittedName>
</protein>
<dbReference type="Proteomes" id="UP000186136">
    <property type="component" value="Unassembled WGS sequence"/>
</dbReference>
<feature type="region of interest" description="Disordered" evidence="1">
    <location>
        <begin position="137"/>
        <end position="158"/>
    </location>
</feature>
<evidence type="ECO:0000313" key="3">
    <source>
        <dbReference type="EMBL" id="GAV29688.1"/>
    </source>
</evidence>
<gene>
    <name evidence="3" type="ORF">PMKS-003190</name>
</gene>
<keyword evidence="4" id="KW-1185">Reference proteome</keyword>
<accession>A0A1Q2YJF8</accession>
<evidence type="ECO:0000313" key="4">
    <source>
        <dbReference type="Proteomes" id="UP000186136"/>
    </source>
</evidence>
<keyword evidence="2" id="KW-1133">Transmembrane helix</keyword>
<name>A0A1Q2YJF8_9ASCO</name>
<sequence length="280" mass="31944">METIAKPNNTNLFNRSEEIKFDLPVVSSPKLEEHENINQIANSTFNNYMNTNILDKIDDSNGDEDNTVIIKKEPQSEPQTPVKVRVEKSILSGPTKDITLSNSQEGHTHIKKEVENDIKVKLEKIETLRTEIRNELKSAEEDASKSQPSTPGDLKILDSLPSQNSSTSFTFDSDSELLTQLQNEFELENSKIEIESEKVLSMINSKERFKYYKAQFIKIIVVWYQVEMCRLSGSWDMLSLFTAFMSTGVHYVSTFALVFLGPYSHVQYMRVGLDESQKGQ</sequence>